<proteinExistence type="predicted"/>
<dbReference type="Proteomes" id="UP001304970">
    <property type="component" value="Chromosome"/>
</dbReference>
<dbReference type="EMBL" id="CP131061">
    <property type="protein sequence ID" value="WNY26431.1"/>
    <property type="molecule type" value="Genomic_DNA"/>
</dbReference>
<dbReference type="AlphaFoldDB" id="A0AA96VDS5"/>
<dbReference type="GeneID" id="89227591"/>
<keyword evidence="1" id="KW-0812">Transmembrane</keyword>
<keyword evidence="1" id="KW-0472">Membrane</keyword>
<gene>
    <name evidence="2" type="ORF">MsAm2_01920</name>
</gene>
<evidence type="ECO:0000313" key="3">
    <source>
        <dbReference type="Proteomes" id="UP001304970"/>
    </source>
</evidence>
<protein>
    <submittedName>
        <fullName evidence="2">Uncharacterized protein</fullName>
    </submittedName>
</protein>
<reference evidence="2 3" key="1">
    <citation type="submission" date="2023-07" db="EMBL/GenBank/DDBJ databases">
        <title>Closed genome sequence of Methanosarcinaceae archaeon Am2.</title>
        <authorList>
            <person name="Poehlein A."/>
            <person name="Protasov E."/>
            <person name="Platt K."/>
            <person name="Reeh H."/>
            <person name="Daniel R."/>
            <person name="Brune A."/>
        </authorList>
    </citation>
    <scope>NUCLEOTIDE SEQUENCE [LARGE SCALE GENOMIC DNA]</scope>
    <source>
        <strain evidence="2 3">Am2</strain>
    </source>
</reference>
<keyword evidence="3" id="KW-1185">Reference proteome</keyword>
<feature type="transmembrane region" description="Helical" evidence="1">
    <location>
        <begin position="20"/>
        <end position="40"/>
    </location>
</feature>
<organism evidence="2 3">
    <name type="scientific">Methanolapillus ohkumae</name>
    <dbReference type="NCBI Taxonomy" id="3028298"/>
    <lineage>
        <taxon>Archaea</taxon>
        <taxon>Methanobacteriati</taxon>
        <taxon>Methanobacteriota</taxon>
        <taxon>Stenosarchaea group</taxon>
        <taxon>Methanomicrobia</taxon>
        <taxon>Methanosarcinales</taxon>
        <taxon>Methanosarcinaceae</taxon>
        <taxon>Methanolapillus</taxon>
    </lineage>
</organism>
<evidence type="ECO:0000313" key="2">
    <source>
        <dbReference type="EMBL" id="WNY26431.1"/>
    </source>
</evidence>
<sequence>MTQTQAAMEAYNALWAAGYIPYSSYFWMILIVILGIIALYEARTFITKF</sequence>
<dbReference type="RefSeq" id="WP_338097960.1">
    <property type="nucleotide sequence ID" value="NZ_CP131061.1"/>
</dbReference>
<keyword evidence="1" id="KW-1133">Transmembrane helix</keyword>
<name>A0AA96VDS5_9EURY</name>
<evidence type="ECO:0000256" key="1">
    <source>
        <dbReference type="SAM" id="Phobius"/>
    </source>
</evidence>
<accession>A0AA96VDS5</accession>